<evidence type="ECO:0000313" key="3">
    <source>
        <dbReference type="Proteomes" id="UP001160334"/>
    </source>
</evidence>
<evidence type="ECO:0000313" key="2">
    <source>
        <dbReference type="EMBL" id="MDH6282868.1"/>
    </source>
</evidence>
<accession>A0ABT6MEW6</accession>
<feature type="transmembrane region" description="Helical" evidence="1">
    <location>
        <begin position="39"/>
        <end position="56"/>
    </location>
</feature>
<evidence type="ECO:0000256" key="1">
    <source>
        <dbReference type="SAM" id="Phobius"/>
    </source>
</evidence>
<protein>
    <submittedName>
        <fullName evidence="2">Membrane protein YdbT with pleckstrin-like domain</fullName>
    </submittedName>
</protein>
<name>A0ABT6MEW6_9NOCA</name>
<reference evidence="2 3" key="1">
    <citation type="submission" date="2023-04" db="EMBL/GenBank/DDBJ databases">
        <title>Forest soil microbial communities from Buena Vista Peninsula, Colon Province, Panama.</title>
        <authorList>
            <person name="Bouskill N."/>
        </authorList>
    </citation>
    <scope>NUCLEOTIDE SEQUENCE [LARGE SCALE GENOMIC DNA]</scope>
    <source>
        <strain evidence="2 3">CFH S0262</strain>
    </source>
</reference>
<sequence>MTALALVVTIIRSAAFVATPWLLVPWVITWNHEWVGRAFASFVVFLVASALMMWMIRREERKCSANKSHDRSITLRENQ</sequence>
<dbReference type="Proteomes" id="UP001160334">
    <property type="component" value="Unassembled WGS sequence"/>
</dbReference>
<proteinExistence type="predicted"/>
<keyword evidence="1" id="KW-0812">Transmembrane</keyword>
<keyword evidence="3" id="KW-1185">Reference proteome</keyword>
<keyword evidence="1" id="KW-1133">Transmembrane helix</keyword>
<dbReference type="EMBL" id="JARXVC010000011">
    <property type="protein sequence ID" value="MDH6282868.1"/>
    <property type="molecule type" value="Genomic_DNA"/>
</dbReference>
<organism evidence="2 3">
    <name type="scientific">Prescottella agglutinans</name>
    <dbReference type="NCBI Taxonomy" id="1644129"/>
    <lineage>
        <taxon>Bacteria</taxon>
        <taxon>Bacillati</taxon>
        <taxon>Actinomycetota</taxon>
        <taxon>Actinomycetes</taxon>
        <taxon>Mycobacteriales</taxon>
        <taxon>Nocardiaceae</taxon>
        <taxon>Prescottella</taxon>
    </lineage>
</organism>
<keyword evidence="1" id="KW-0472">Membrane</keyword>
<gene>
    <name evidence="2" type="ORF">M2280_004105</name>
</gene>
<comment type="caution">
    <text evidence="2">The sequence shown here is derived from an EMBL/GenBank/DDBJ whole genome shotgun (WGS) entry which is preliminary data.</text>
</comment>